<dbReference type="GO" id="GO:0045259">
    <property type="term" value="C:proton-transporting ATP synthase complex"/>
    <property type="evidence" value="ECO:0007669"/>
    <property type="project" value="UniProtKB-KW"/>
</dbReference>
<proteinExistence type="inferred from homology"/>
<dbReference type="PROSITE" id="PS00389">
    <property type="entry name" value="ATPASE_DELTA"/>
    <property type="match status" value="1"/>
</dbReference>
<keyword evidence="3 10" id="KW-1003">Cell membrane</keyword>
<dbReference type="PANTHER" id="PTHR11910">
    <property type="entry name" value="ATP SYNTHASE DELTA CHAIN"/>
    <property type="match status" value="1"/>
</dbReference>
<keyword evidence="5 10" id="KW-0375">Hydrogen ion transport</keyword>
<reference evidence="11 12" key="1">
    <citation type="submission" date="2016-05" db="EMBL/GenBank/DDBJ databases">
        <title>Genomic Taxonomy of the Vibrionaceae.</title>
        <authorList>
            <person name="Gomez-Gil B."/>
            <person name="Enciso-Ibarra J."/>
        </authorList>
    </citation>
    <scope>NUCLEOTIDE SEQUENCE [LARGE SCALE GENOMIC DNA]</scope>
    <source>
        <strain evidence="11 12">CAIM 1920</strain>
    </source>
</reference>
<organism evidence="11 12">
    <name type="scientific">Veronia pacifica</name>
    <dbReference type="NCBI Taxonomy" id="1080227"/>
    <lineage>
        <taxon>Bacteria</taxon>
        <taxon>Pseudomonadati</taxon>
        <taxon>Pseudomonadota</taxon>
        <taxon>Gammaproteobacteria</taxon>
        <taxon>Vibrionales</taxon>
        <taxon>Vibrionaceae</taxon>
        <taxon>Veronia</taxon>
    </lineage>
</organism>
<evidence type="ECO:0000256" key="7">
    <source>
        <dbReference type="ARBA" id="ARBA00023136"/>
    </source>
</evidence>
<dbReference type="GO" id="GO:0005886">
    <property type="term" value="C:plasma membrane"/>
    <property type="evidence" value="ECO:0007669"/>
    <property type="project" value="UniProtKB-SubCell"/>
</dbReference>
<comment type="similarity">
    <text evidence="10">Belongs to the ATPase delta chain family.</text>
</comment>
<evidence type="ECO:0000256" key="9">
    <source>
        <dbReference type="ARBA" id="ARBA00023310"/>
    </source>
</evidence>
<evidence type="ECO:0000256" key="5">
    <source>
        <dbReference type="ARBA" id="ARBA00022781"/>
    </source>
</evidence>
<protein>
    <recommendedName>
        <fullName evidence="10">ATP synthase subunit delta</fullName>
    </recommendedName>
    <alternativeName>
        <fullName evidence="10">ATP synthase F(1) sector subunit delta</fullName>
    </alternativeName>
    <alternativeName>
        <fullName evidence="10">F-type ATPase subunit delta</fullName>
        <shortName evidence="10">F-ATPase subunit delta</shortName>
    </alternativeName>
</protein>
<dbReference type="GO" id="GO:0046933">
    <property type="term" value="F:proton-transporting ATP synthase activity, rotational mechanism"/>
    <property type="evidence" value="ECO:0007669"/>
    <property type="project" value="UniProtKB-UniRule"/>
</dbReference>
<dbReference type="InterPro" id="IPR026015">
    <property type="entry name" value="ATP_synth_OSCP/delta_N_sf"/>
</dbReference>
<dbReference type="AlphaFoldDB" id="A0A1C3EFK7"/>
<dbReference type="NCBIfam" id="TIGR01145">
    <property type="entry name" value="ATP_synt_delta"/>
    <property type="match status" value="1"/>
</dbReference>
<evidence type="ECO:0000313" key="12">
    <source>
        <dbReference type="Proteomes" id="UP000094936"/>
    </source>
</evidence>
<evidence type="ECO:0000256" key="4">
    <source>
        <dbReference type="ARBA" id="ARBA00022519"/>
    </source>
</evidence>
<dbReference type="RefSeq" id="WP_068903488.1">
    <property type="nucleotide sequence ID" value="NZ_JBHUIF010000021.1"/>
</dbReference>
<dbReference type="SUPFAM" id="SSF47928">
    <property type="entry name" value="N-terminal domain of the delta subunit of the F1F0-ATP synthase"/>
    <property type="match status" value="1"/>
</dbReference>
<keyword evidence="7 10" id="KW-0472">Membrane</keyword>
<evidence type="ECO:0000256" key="10">
    <source>
        <dbReference type="HAMAP-Rule" id="MF_01416"/>
    </source>
</evidence>
<dbReference type="InterPro" id="IPR020781">
    <property type="entry name" value="ATPase_OSCP/d_CS"/>
</dbReference>
<keyword evidence="2 10" id="KW-0813">Transport</keyword>
<evidence type="ECO:0000256" key="1">
    <source>
        <dbReference type="ARBA" id="ARBA00004370"/>
    </source>
</evidence>
<dbReference type="HAMAP" id="MF_01416">
    <property type="entry name" value="ATP_synth_delta_bact"/>
    <property type="match status" value="1"/>
</dbReference>
<comment type="function">
    <text evidence="10">This protein is part of the stalk that links CF(0) to CF(1). It either transmits conformational changes from CF(0) to CF(1) or is implicated in proton conduction.</text>
</comment>
<dbReference type="EMBL" id="LYBM01000027">
    <property type="protein sequence ID" value="ODA32011.1"/>
    <property type="molecule type" value="Genomic_DNA"/>
</dbReference>
<dbReference type="InterPro" id="IPR000711">
    <property type="entry name" value="ATPase_OSCP/dsu"/>
</dbReference>
<name>A0A1C3EFK7_9GAMM</name>
<dbReference type="NCBIfam" id="NF004404">
    <property type="entry name" value="PRK05758.2-5"/>
    <property type="match status" value="1"/>
</dbReference>
<dbReference type="STRING" id="1080227.A8L45_14455"/>
<keyword evidence="4" id="KW-0997">Cell inner membrane</keyword>
<evidence type="ECO:0000256" key="8">
    <source>
        <dbReference type="ARBA" id="ARBA00023196"/>
    </source>
</evidence>
<accession>A0A1C3EFK7</accession>
<comment type="subcellular location">
    <subcellularLocation>
        <location evidence="10">Cell membrane</location>
        <topology evidence="10">Peripheral membrane protein</topology>
    </subcellularLocation>
    <subcellularLocation>
        <location evidence="1">Membrane</location>
    </subcellularLocation>
</comment>
<evidence type="ECO:0000256" key="6">
    <source>
        <dbReference type="ARBA" id="ARBA00023065"/>
    </source>
</evidence>
<dbReference type="NCBIfam" id="NF004402">
    <property type="entry name" value="PRK05758.2-2"/>
    <property type="match status" value="1"/>
</dbReference>
<gene>
    <name evidence="10" type="primary">atpH</name>
    <name evidence="11" type="ORF">A8L45_14455</name>
</gene>
<dbReference type="OrthoDB" id="9816221at2"/>
<keyword evidence="12" id="KW-1185">Reference proteome</keyword>
<evidence type="ECO:0000313" key="11">
    <source>
        <dbReference type="EMBL" id="ODA32011.1"/>
    </source>
</evidence>
<comment type="function">
    <text evidence="10">F(1)F(0) ATP synthase produces ATP from ADP in the presence of a proton or sodium gradient. F-type ATPases consist of two structural domains, F(1) containing the extramembraneous catalytic core and F(0) containing the membrane proton channel, linked together by a central stalk and a peripheral stalk. During catalysis, ATP synthesis in the catalytic domain of F(1) is coupled via a rotary mechanism of the central stalk subunits to proton translocation.</text>
</comment>
<sequence>MSELTTIARPYAKAAFDLAVEKNELDQWSEMLAFSAEVTRNETIANLLSGAVTADKLVDIFVSVSGEQLNENGQNLIKVMADNGRLKALPEVCDQFMALRREHEKQVDVDILSAVALEQAQLDAIAVKLEARLERKVKLNCSVDETLVAGVVIRAGDLVIDNSVSGRIRRLSDALQS</sequence>
<dbReference type="Proteomes" id="UP000094936">
    <property type="component" value="Unassembled WGS sequence"/>
</dbReference>
<keyword evidence="6 10" id="KW-0406">Ion transport</keyword>
<keyword evidence="8 10" id="KW-0139">CF(1)</keyword>
<dbReference type="PRINTS" id="PR00125">
    <property type="entry name" value="ATPASEDELTA"/>
</dbReference>
<evidence type="ECO:0000256" key="3">
    <source>
        <dbReference type="ARBA" id="ARBA00022475"/>
    </source>
</evidence>
<evidence type="ECO:0000256" key="2">
    <source>
        <dbReference type="ARBA" id="ARBA00022448"/>
    </source>
</evidence>
<keyword evidence="9 10" id="KW-0066">ATP synthesis</keyword>
<dbReference type="Gene3D" id="1.10.520.20">
    <property type="entry name" value="N-terminal domain of the delta subunit of the F1F0-ATP synthase"/>
    <property type="match status" value="1"/>
</dbReference>
<dbReference type="Pfam" id="PF00213">
    <property type="entry name" value="OSCP"/>
    <property type="match status" value="1"/>
</dbReference>
<comment type="caution">
    <text evidence="11">The sequence shown here is derived from an EMBL/GenBank/DDBJ whole genome shotgun (WGS) entry which is preliminary data.</text>
</comment>